<dbReference type="CDD" id="cd06093">
    <property type="entry name" value="PX_domain"/>
    <property type="match status" value="1"/>
</dbReference>
<proteinExistence type="predicted"/>
<dbReference type="Proteomes" id="UP000692954">
    <property type="component" value="Unassembled WGS sequence"/>
</dbReference>
<evidence type="ECO:0000313" key="2">
    <source>
        <dbReference type="EMBL" id="CAD8081036.1"/>
    </source>
</evidence>
<evidence type="ECO:0000259" key="1">
    <source>
        <dbReference type="PROSITE" id="PS50010"/>
    </source>
</evidence>
<gene>
    <name evidence="2" type="ORF">PSON_ATCC_30995.1.T0410200</name>
</gene>
<dbReference type="PROSITE" id="PS50010">
    <property type="entry name" value="DH_2"/>
    <property type="match status" value="1"/>
</dbReference>
<protein>
    <recommendedName>
        <fullName evidence="1">DH domain-containing protein</fullName>
    </recommendedName>
</protein>
<reference evidence="2" key="1">
    <citation type="submission" date="2021-01" db="EMBL/GenBank/DDBJ databases">
        <authorList>
            <consortium name="Genoscope - CEA"/>
            <person name="William W."/>
        </authorList>
    </citation>
    <scope>NUCLEOTIDE SEQUENCE</scope>
</reference>
<dbReference type="InterPro" id="IPR000219">
    <property type="entry name" value="DH_dom"/>
</dbReference>
<comment type="caution">
    <text evidence="2">The sequence shown here is derived from an EMBL/GenBank/DDBJ whole genome shotgun (WGS) entry which is preliminary data.</text>
</comment>
<organism evidence="2 3">
    <name type="scientific">Paramecium sonneborni</name>
    <dbReference type="NCBI Taxonomy" id="65129"/>
    <lineage>
        <taxon>Eukaryota</taxon>
        <taxon>Sar</taxon>
        <taxon>Alveolata</taxon>
        <taxon>Ciliophora</taxon>
        <taxon>Intramacronucleata</taxon>
        <taxon>Oligohymenophorea</taxon>
        <taxon>Peniculida</taxon>
        <taxon>Parameciidae</taxon>
        <taxon>Paramecium</taxon>
    </lineage>
</organism>
<feature type="domain" description="DH" evidence="1">
    <location>
        <begin position="30"/>
        <end position="245"/>
    </location>
</feature>
<dbReference type="PANTHER" id="PTHR12673:SF159">
    <property type="entry name" value="LD03170P"/>
    <property type="match status" value="1"/>
</dbReference>
<accession>A0A8S1MUQ5</accession>
<evidence type="ECO:0000313" key="3">
    <source>
        <dbReference type="Proteomes" id="UP000692954"/>
    </source>
</evidence>
<dbReference type="CDD" id="cd00160">
    <property type="entry name" value="RhoGEF"/>
    <property type="match status" value="1"/>
</dbReference>
<name>A0A8S1MUQ5_9CILI</name>
<dbReference type="PANTHER" id="PTHR12673">
    <property type="entry name" value="FACIOGENITAL DYSPLASIA PROTEIN"/>
    <property type="match status" value="1"/>
</dbReference>
<dbReference type="OrthoDB" id="1716625at2759"/>
<dbReference type="SMART" id="SM00325">
    <property type="entry name" value="RhoGEF"/>
    <property type="match status" value="1"/>
</dbReference>
<dbReference type="AlphaFoldDB" id="A0A8S1MUQ5"/>
<dbReference type="GO" id="GO:0005085">
    <property type="term" value="F:guanyl-nucleotide exchange factor activity"/>
    <property type="evidence" value="ECO:0007669"/>
    <property type="project" value="InterPro"/>
</dbReference>
<dbReference type="InterPro" id="IPR051092">
    <property type="entry name" value="FYVE_RhoGEF_PH"/>
</dbReference>
<keyword evidence="3" id="KW-1185">Reference proteome</keyword>
<sequence length="962" mass="115042">MNILFEKLVSIKKTRNQQKIYKQLSKQYKTRRFIIKEIYQTEKKYVEDLKLIYELIVEKYINSYGIEESKKLFSNIKEIIEVNEWFLDKLRFRIESENLKYQRRYKLQYELQDYYGHENSKLFFFKNEQSILTQFECYFKYCERYNTNKQQRSKLKEENEYFKQLIIEAERNPQMKSNQIEDYFIKPIQRLPKYILLFKDLKKNTPNKQSSSKFQCNKDFEHPDYNNICLLLSEFEKINDQNNEKIGEFQNIQKMVDIQKQYGSEKLIIHDNRRLFVFEENLEFYVNSSSRKNISLLCFSDAILLIEVDYSAVFGAKQKCIAMSEFSLASEFNTIDSKQGLLFKVTTKQRVFIFIANDIQQLQKIERLLRETFDKFIQDKKSMLDEKGGNNENNWDQAQILVRIEGTEEYNLASLQNYTVYIIKIQLQNIQWKIYLRYSEILKIYKYIIKRDSNSNVSKLQSSNWLQIHNNKYLDSLKINIEAFIQSIFQWKIFEKYKSKILTKLGIPTNFNILSKFMGDDNDLKISRNQSVISESQDSIEFLAEKLNQQFLEELKISHLLKSYISKSDDKIISFNIKLILPGCIIVKEEVIKDPNSKVVSWIINSKTKQGEIVIKIDNLTKAMELCEIIAKAIQLQEFYDFRLFVTDQRGNTRSLENNQIVLQSVPSHRNILPSSSSKFFTLFDESYQLEFWKYIFFPQIIEQHLYRQDETRLKLIVEQFLREVKISHLNPKICSIIYTLYILIYKDNKDWEKQTNLLDREILKNLILSYIRKSQTDQTWNTLVKNQMKVIYPEIKNLVKQNEKLIYQQHINMKQQQIFTNIQNLARIAMINQYSQLPFWGIVIFYVGINMMDETNKILKSIISNELPNLYLGISYNMFQLLSPGTKRLLCSFNIAQINKVTVEPIYTYIEISNIHLNEEIRIIQLKFKTIEGYKISQLINDFKNLNQQYPQLSLLQKSQK</sequence>
<dbReference type="EMBL" id="CAJJDN010000041">
    <property type="protein sequence ID" value="CAD8081036.1"/>
    <property type="molecule type" value="Genomic_DNA"/>
</dbReference>
<dbReference type="Pfam" id="PF00621">
    <property type="entry name" value="RhoGEF"/>
    <property type="match status" value="1"/>
</dbReference>
<dbReference type="GO" id="GO:0005737">
    <property type="term" value="C:cytoplasm"/>
    <property type="evidence" value="ECO:0007669"/>
    <property type="project" value="TreeGrafter"/>
</dbReference>